<accession>K0JV88</accession>
<dbReference type="HOGENOM" id="CLU_2013620_0_0_11"/>
<protein>
    <recommendedName>
        <fullName evidence="4">Secreted protein</fullName>
    </recommendedName>
</protein>
<reference evidence="2 3" key="1">
    <citation type="journal article" date="2012" name="BMC Genomics">
        <title>Complete genome sequence of Saccharothrix espanaensis DSM 44229T and comparison to the other completely sequenced Pseudonocardiaceae.</title>
        <authorList>
            <person name="Strobel T."/>
            <person name="Al-Dilaimi A."/>
            <person name="Blom J."/>
            <person name="Gessner A."/>
            <person name="Kalinowski J."/>
            <person name="Luzhetska M."/>
            <person name="Puhler A."/>
            <person name="Szczepanowski R."/>
            <person name="Bechthold A."/>
            <person name="Ruckert C."/>
        </authorList>
    </citation>
    <scope>NUCLEOTIDE SEQUENCE [LARGE SCALE GENOMIC DNA]</scope>
    <source>
        <strain evidence="3">ATCC 51144 / DSM 44229 / JCM 9112 / NBRC 15066 / NRRL 15764</strain>
    </source>
</reference>
<dbReference type="PATRIC" id="fig|1179773.3.peg.4507"/>
<name>K0JV88_SACES</name>
<evidence type="ECO:0000256" key="1">
    <source>
        <dbReference type="SAM" id="SignalP"/>
    </source>
</evidence>
<evidence type="ECO:0008006" key="4">
    <source>
        <dbReference type="Google" id="ProtNLM"/>
    </source>
</evidence>
<evidence type="ECO:0000313" key="2">
    <source>
        <dbReference type="EMBL" id="CCH31780.1"/>
    </source>
</evidence>
<dbReference type="AlphaFoldDB" id="K0JV88"/>
<gene>
    <name evidence="2" type="ordered locus">BN6_45000</name>
</gene>
<dbReference type="STRING" id="1179773.BN6_45000"/>
<keyword evidence="3" id="KW-1185">Reference proteome</keyword>
<sequence length="139" mass="14540">MLRRSRKDAGGIHMNRRVRLLATLLAAFAALFTVSAATAQAAPDPDIFVFSAPQGPCETAGGNGVTGGVFADYACNPIFIDYGLFVEPTYGSFDDVYIATFADEPTCEAAGDNGVNGGVWADYQCVIGTASGYLLLVSN</sequence>
<dbReference type="EMBL" id="HE804045">
    <property type="protein sequence ID" value="CCH31780.1"/>
    <property type="molecule type" value="Genomic_DNA"/>
</dbReference>
<feature type="chain" id="PRO_5003835678" description="Secreted protein" evidence="1">
    <location>
        <begin position="42"/>
        <end position="139"/>
    </location>
</feature>
<organism evidence="2 3">
    <name type="scientific">Saccharothrix espanaensis (strain ATCC 51144 / DSM 44229 / JCM 9112 / NBRC 15066 / NRRL 15764)</name>
    <dbReference type="NCBI Taxonomy" id="1179773"/>
    <lineage>
        <taxon>Bacteria</taxon>
        <taxon>Bacillati</taxon>
        <taxon>Actinomycetota</taxon>
        <taxon>Actinomycetes</taxon>
        <taxon>Pseudonocardiales</taxon>
        <taxon>Pseudonocardiaceae</taxon>
        <taxon>Saccharothrix</taxon>
    </lineage>
</organism>
<proteinExistence type="predicted"/>
<dbReference type="Proteomes" id="UP000006281">
    <property type="component" value="Chromosome"/>
</dbReference>
<keyword evidence="1" id="KW-0732">Signal</keyword>
<evidence type="ECO:0000313" key="3">
    <source>
        <dbReference type="Proteomes" id="UP000006281"/>
    </source>
</evidence>
<dbReference type="KEGG" id="sesp:BN6_45000"/>
<feature type="signal peptide" evidence="1">
    <location>
        <begin position="1"/>
        <end position="41"/>
    </location>
</feature>